<dbReference type="Gene3D" id="3.30.750.140">
    <property type="match status" value="1"/>
</dbReference>
<dbReference type="GO" id="GO:0009424">
    <property type="term" value="C:bacterial-type flagellum hook"/>
    <property type="evidence" value="ECO:0007669"/>
    <property type="project" value="InterPro"/>
</dbReference>
<feature type="compositionally biased region" description="Polar residues" evidence="4">
    <location>
        <begin position="38"/>
        <end position="54"/>
    </location>
</feature>
<protein>
    <submittedName>
        <fullName evidence="6">Flagellar hook-length control protein FliK</fullName>
    </submittedName>
</protein>
<keyword evidence="6" id="KW-0969">Cilium</keyword>
<feature type="compositionally biased region" description="Polar residues" evidence="4">
    <location>
        <begin position="1"/>
        <end position="14"/>
    </location>
</feature>
<proteinExistence type="inferred from homology"/>
<keyword evidence="3" id="KW-1005">Bacterial flagellum biogenesis</keyword>
<evidence type="ECO:0000259" key="5">
    <source>
        <dbReference type="Pfam" id="PF02120"/>
    </source>
</evidence>
<feature type="region of interest" description="Disordered" evidence="4">
    <location>
        <begin position="174"/>
        <end position="194"/>
    </location>
</feature>
<comment type="similarity">
    <text evidence="2">Belongs to the FliK family.</text>
</comment>
<dbReference type="EMBL" id="JAJATW010000011">
    <property type="protein sequence ID" value="MCB5161969.1"/>
    <property type="molecule type" value="Genomic_DNA"/>
</dbReference>
<organism evidence="6 7">
    <name type="scientific">Marinomonas algarum</name>
    <dbReference type="NCBI Taxonomy" id="2883105"/>
    <lineage>
        <taxon>Bacteria</taxon>
        <taxon>Pseudomonadati</taxon>
        <taxon>Pseudomonadota</taxon>
        <taxon>Gammaproteobacteria</taxon>
        <taxon>Oceanospirillales</taxon>
        <taxon>Oceanospirillaceae</taxon>
        <taxon>Marinomonas</taxon>
    </lineage>
</organism>
<feature type="domain" description="Flagellar hook-length control protein-like C-terminal" evidence="5">
    <location>
        <begin position="508"/>
        <end position="589"/>
    </location>
</feature>
<name>A0A9X1LCF2_9GAMM</name>
<evidence type="ECO:0000256" key="4">
    <source>
        <dbReference type="SAM" id="MobiDB-lite"/>
    </source>
</evidence>
<evidence type="ECO:0000256" key="1">
    <source>
        <dbReference type="ARBA" id="ARBA00003944"/>
    </source>
</evidence>
<feature type="compositionally biased region" description="Polar residues" evidence="4">
    <location>
        <begin position="259"/>
        <end position="271"/>
    </location>
</feature>
<dbReference type="RefSeq" id="WP_226754336.1">
    <property type="nucleotide sequence ID" value="NZ_JAJATW010000011.1"/>
</dbReference>
<dbReference type="PANTHER" id="PTHR37533:SF2">
    <property type="entry name" value="FLAGELLAR HOOK-LENGTH CONTROL PROTEIN"/>
    <property type="match status" value="1"/>
</dbReference>
<evidence type="ECO:0000313" key="7">
    <source>
        <dbReference type="Proteomes" id="UP001139095"/>
    </source>
</evidence>
<dbReference type="InterPro" id="IPR021136">
    <property type="entry name" value="Flagellar_hook_control-like_C"/>
</dbReference>
<dbReference type="GO" id="GO:0044780">
    <property type="term" value="P:bacterial-type flagellum assembly"/>
    <property type="evidence" value="ECO:0007669"/>
    <property type="project" value="InterPro"/>
</dbReference>
<dbReference type="Pfam" id="PF02120">
    <property type="entry name" value="Flg_hook"/>
    <property type="match status" value="1"/>
</dbReference>
<dbReference type="InterPro" id="IPR001635">
    <property type="entry name" value="Flag_hook_Flik"/>
</dbReference>
<feature type="compositionally biased region" description="Basic and acidic residues" evidence="4">
    <location>
        <begin position="278"/>
        <end position="292"/>
    </location>
</feature>
<gene>
    <name evidence="6" type="ORF">LG368_08645</name>
</gene>
<evidence type="ECO:0000256" key="2">
    <source>
        <dbReference type="ARBA" id="ARBA00009149"/>
    </source>
</evidence>
<dbReference type="AlphaFoldDB" id="A0A9X1LCF2"/>
<dbReference type="CDD" id="cd17470">
    <property type="entry name" value="T3SS_Flik_C"/>
    <property type="match status" value="1"/>
</dbReference>
<evidence type="ECO:0000256" key="3">
    <source>
        <dbReference type="ARBA" id="ARBA00022795"/>
    </source>
</evidence>
<evidence type="ECO:0000313" key="6">
    <source>
        <dbReference type="EMBL" id="MCB5161969.1"/>
    </source>
</evidence>
<feature type="region of interest" description="Disordered" evidence="4">
    <location>
        <begin position="259"/>
        <end position="292"/>
    </location>
</feature>
<feature type="compositionally biased region" description="Low complexity" evidence="4">
    <location>
        <begin position="83"/>
        <end position="101"/>
    </location>
</feature>
<dbReference type="PRINTS" id="PR01007">
    <property type="entry name" value="FLGHOOKFLIK"/>
</dbReference>
<dbReference type="InterPro" id="IPR038610">
    <property type="entry name" value="FliK-like_C_sf"/>
</dbReference>
<reference evidence="6" key="1">
    <citation type="submission" date="2021-10" db="EMBL/GenBank/DDBJ databases">
        <title>Marinomonas pontica sp. nov., isolated from the Black Sea.</title>
        <authorList>
            <person name="Zhao L.-H."/>
            <person name="Xue J.-H."/>
        </authorList>
    </citation>
    <scope>NUCLEOTIDE SEQUENCE</scope>
    <source>
        <strain evidence="6">E8</strain>
    </source>
</reference>
<accession>A0A9X1LCF2</accession>
<dbReference type="Proteomes" id="UP001139095">
    <property type="component" value="Unassembled WGS sequence"/>
</dbReference>
<dbReference type="PANTHER" id="PTHR37533">
    <property type="entry name" value="FLAGELLAR HOOK-LENGTH CONTROL PROTEIN"/>
    <property type="match status" value="1"/>
</dbReference>
<dbReference type="InterPro" id="IPR052563">
    <property type="entry name" value="FliK"/>
</dbReference>
<feature type="region of interest" description="Disordered" evidence="4">
    <location>
        <begin position="588"/>
        <end position="610"/>
    </location>
</feature>
<comment type="caution">
    <text evidence="6">The sequence shown here is derived from an EMBL/GenBank/DDBJ whole genome shotgun (WGS) entry which is preliminary data.</text>
</comment>
<keyword evidence="6" id="KW-0966">Cell projection</keyword>
<feature type="region of interest" description="Disordered" evidence="4">
    <location>
        <begin position="1"/>
        <end position="106"/>
    </location>
</feature>
<keyword evidence="6" id="KW-0282">Flagellum</keyword>
<feature type="compositionally biased region" description="Low complexity" evidence="4">
    <location>
        <begin position="15"/>
        <end position="27"/>
    </location>
</feature>
<sequence length="636" mass="66061">MRTDSNTVLPLSTESSAKSSSLLKVASGKGADFHQRFQEAQSSPIVQRSASSSDALVAEEATSALTAEPPLEKKLLPEQEATPSPLLSSENSRSISPSEVSTVAPISTEKVLESDVVVSLVSKEKSELGDQPDPSIKSDDLKSVLTTLSVDSDDTVEGGEQVNFVGKSGNVLQLEGEQSPANKEGLPSPKQPLVGVTGLASVRQANSQSIDTAESVRLSSASASASASAAVMTSMDETPVVGVTTEVQQEETVGIVSLSSADGSNEPTLSAVQPRETFVSEEKVQADSLPKRGEASASTLAALSGLMKVEKTPQPAILPDAVEEDGKIDLAPAEDPSELSWVLSQMGAGAASVKASMNNQEGVVDSNKVQEKSTVVPSMMTGTTLVGGQKEPLGNVDGFGVEGDATLETGDDVAPEDSLLTNEPIELRKKEQDALIGRMAAQIEGAAGEKGRLDSHDIGGLNSSLQNAANRSTAGGLGINAGATASQANNLAMNVPPNHPNWASEMSQKVAWVARDGGHTAHIRLDPPELGSLTVKISVDSDTNTQVSFVAATPQARDLLEGQMARLRDMLAQQGMDLSRADVDVSQQDSANAQYQGEGGSQGRKGDGAIGNEEEVDDLLLTNNTYVSASGVDYYA</sequence>
<keyword evidence="7" id="KW-1185">Reference proteome</keyword>
<comment type="function">
    <text evidence="1">Controls the length of the flagellar hook.</text>
</comment>